<evidence type="ECO:0000256" key="1">
    <source>
        <dbReference type="ARBA" id="ARBA00004409"/>
    </source>
</evidence>
<sequence>MSLWLDRTSAWLQTFCCLYRTAERVVSGLTQSNSHTHTQPCRGAGDEEGAAAAASAGNWHGKADAAAHQRAVWSFGGLVSRSSAADEARRKSALELDRSVVAVGVDRGLTPLRASPSAAFTAGCLVGVVCLACLVGVVCLACLACLASPAAPAIALPRMTARRTRERLLVDPGAGQVTGFRDLTCGVHLTDCLCASRASTPPFYPHSLLDTMADSSWDALRRKTRQLETTIDARLTTYSSLASQIARTADPSAGVYADHTTFDMDGTSRTHDSERVELETELDTLIGQLSEAVDALTAKLDDPETPPSAAQLHAVQRHREVLFDFTRDFRRSRSNVRHAIDRRDLLGNVHGDINAYKAAHASDADALLAERGHIDNSHAMIDSTLEQAYATRSEFADQRNVLSSISTRMSSTAAQVPGINSIITLIARRRRRDSVIIACLIGSLTVLLLMFTFR</sequence>
<evidence type="ECO:0000313" key="10">
    <source>
        <dbReference type="EMBL" id="GAC76164.1"/>
    </source>
</evidence>
<keyword evidence="8 9" id="KW-0472">Membrane</keyword>
<dbReference type="GO" id="GO:0005484">
    <property type="term" value="F:SNAP receptor activity"/>
    <property type="evidence" value="ECO:0007669"/>
    <property type="project" value="TreeGrafter"/>
</dbReference>
<dbReference type="GO" id="GO:0006906">
    <property type="term" value="P:vesicle fusion"/>
    <property type="evidence" value="ECO:0007669"/>
    <property type="project" value="TreeGrafter"/>
</dbReference>
<dbReference type="PANTHER" id="PTHR21094">
    <property type="entry name" value="GOS-28 SNARE- RELATED"/>
    <property type="match status" value="1"/>
</dbReference>
<dbReference type="GO" id="GO:0015031">
    <property type="term" value="P:protein transport"/>
    <property type="evidence" value="ECO:0007669"/>
    <property type="project" value="UniProtKB-KW"/>
</dbReference>
<evidence type="ECO:0000256" key="8">
    <source>
        <dbReference type="ARBA" id="ARBA00023136"/>
    </source>
</evidence>
<organism evidence="10 11">
    <name type="scientific">Pseudozyma antarctica (strain T-34)</name>
    <name type="common">Yeast</name>
    <name type="synonym">Candida antarctica</name>
    <dbReference type="NCBI Taxonomy" id="1151754"/>
    <lineage>
        <taxon>Eukaryota</taxon>
        <taxon>Fungi</taxon>
        <taxon>Dikarya</taxon>
        <taxon>Basidiomycota</taxon>
        <taxon>Ustilaginomycotina</taxon>
        <taxon>Ustilaginomycetes</taxon>
        <taxon>Ustilaginales</taxon>
        <taxon>Ustilaginaceae</taxon>
        <taxon>Moesziomyces</taxon>
    </lineage>
</organism>
<protein>
    <submittedName>
        <fullName evidence="10">SNARE protein GS28</fullName>
    </submittedName>
</protein>
<dbReference type="OrthoDB" id="422156at2759"/>
<dbReference type="InterPro" id="IPR023601">
    <property type="entry name" value="Golgi_SNAP_su1"/>
</dbReference>
<dbReference type="GO" id="GO:0031201">
    <property type="term" value="C:SNARE complex"/>
    <property type="evidence" value="ECO:0007669"/>
    <property type="project" value="TreeGrafter"/>
</dbReference>
<dbReference type="Pfam" id="PF12352">
    <property type="entry name" value="V-SNARE_C"/>
    <property type="match status" value="1"/>
</dbReference>
<dbReference type="PANTHER" id="PTHR21094:SF2">
    <property type="entry name" value="GOLGI SNAP RECEPTOR COMPLEX MEMBER 1"/>
    <property type="match status" value="1"/>
</dbReference>
<dbReference type="STRING" id="1151754.M9LZ31"/>
<dbReference type="EMBL" id="DF196785">
    <property type="protein sequence ID" value="GAC76164.1"/>
    <property type="molecule type" value="Genomic_DNA"/>
</dbReference>
<evidence type="ECO:0000256" key="2">
    <source>
        <dbReference type="ARBA" id="ARBA00008473"/>
    </source>
</evidence>
<reference evidence="11" key="1">
    <citation type="journal article" date="2013" name="Genome Announc.">
        <title>Genome sequence of the basidiomycetous yeast Pseudozyma antarctica T-34, a producer of the glycolipid biosurfactants mannosylerythritol lipids.</title>
        <authorList>
            <person name="Morita T."/>
            <person name="Koike H."/>
            <person name="Koyama Y."/>
            <person name="Hagiwara H."/>
            <person name="Ito E."/>
            <person name="Fukuoka T."/>
            <person name="Imura T."/>
            <person name="Machida M."/>
            <person name="Kitamoto D."/>
        </authorList>
    </citation>
    <scope>NUCLEOTIDE SEQUENCE [LARGE SCALE GENOMIC DNA]</scope>
    <source>
        <strain evidence="11">T-34</strain>
    </source>
</reference>
<keyword evidence="4 9" id="KW-0812">Transmembrane</keyword>
<proteinExistence type="inferred from homology"/>
<evidence type="ECO:0000256" key="3">
    <source>
        <dbReference type="ARBA" id="ARBA00022448"/>
    </source>
</evidence>
<evidence type="ECO:0000256" key="6">
    <source>
        <dbReference type="ARBA" id="ARBA00022989"/>
    </source>
</evidence>
<comment type="subcellular location">
    <subcellularLocation>
        <location evidence="1">Golgi apparatus membrane</location>
        <topology evidence="1">Single-pass type IV membrane protein</topology>
    </subcellularLocation>
</comment>
<keyword evidence="3" id="KW-0813">Transport</keyword>
<comment type="similarity">
    <text evidence="2">Belongs to the GOSR1 family.</text>
</comment>
<evidence type="ECO:0000256" key="7">
    <source>
        <dbReference type="ARBA" id="ARBA00023034"/>
    </source>
</evidence>
<dbReference type="Proteomes" id="UP000011976">
    <property type="component" value="Unassembled WGS sequence"/>
</dbReference>
<dbReference type="GO" id="GO:0005801">
    <property type="term" value="C:cis-Golgi network"/>
    <property type="evidence" value="ECO:0007669"/>
    <property type="project" value="InterPro"/>
</dbReference>
<dbReference type="GO" id="GO:0006888">
    <property type="term" value="P:endoplasmic reticulum to Golgi vesicle-mediated transport"/>
    <property type="evidence" value="ECO:0007669"/>
    <property type="project" value="InterPro"/>
</dbReference>
<feature type="transmembrane region" description="Helical" evidence="9">
    <location>
        <begin position="125"/>
        <end position="156"/>
    </location>
</feature>
<dbReference type="AlphaFoldDB" id="M9LZ31"/>
<evidence type="ECO:0000313" key="11">
    <source>
        <dbReference type="Proteomes" id="UP000011976"/>
    </source>
</evidence>
<dbReference type="GO" id="GO:0005797">
    <property type="term" value="C:Golgi medial cisterna"/>
    <property type="evidence" value="ECO:0007669"/>
    <property type="project" value="TreeGrafter"/>
</dbReference>
<keyword evidence="5" id="KW-0653">Protein transport</keyword>
<feature type="transmembrane region" description="Helical" evidence="9">
    <location>
        <begin position="435"/>
        <end position="453"/>
    </location>
</feature>
<keyword evidence="6 9" id="KW-1133">Transmembrane helix</keyword>
<evidence type="ECO:0000256" key="5">
    <source>
        <dbReference type="ARBA" id="ARBA00022927"/>
    </source>
</evidence>
<evidence type="ECO:0000256" key="4">
    <source>
        <dbReference type="ARBA" id="ARBA00022692"/>
    </source>
</evidence>
<dbReference type="GO" id="GO:0048219">
    <property type="term" value="P:inter-Golgi cisterna vesicle-mediated transport"/>
    <property type="evidence" value="ECO:0007669"/>
    <property type="project" value="TreeGrafter"/>
</dbReference>
<dbReference type="GO" id="GO:0000139">
    <property type="term" value="C:Golgi membrane"/>
    <property type="evidence" value="ECO:0007669"/>
    <property type="project" value="UniProtKB-SubCell"/>
</dbReference>
<gene>
    <name evidence="10" type="ORF">PANT_19c00131</name>
</gene>
<evidence type="ECO:0000256" key="9">
    <source>
        <dbReference type="SAM" id="Phobius"/>
    </source>
</evidence>
<keyword evidence="7" id="KW-0333">Golgi apparatus</keyword>
<accession>M9LZ31</accession>
<name>M9LZ31_PSEA3</name>